<protein>
    <recommendedName>
        <fullName evidence="4">Type IV pilus biogenesis protein PilP</fullName>
    </recommendedName>
</protein>
<sequence length="175" mass="19255">MQKWKIVLWTLLVLGITSSEVYAADTKPSDSTAAKNNTQSDALPAPVQDHMIEMMQDDFTFENQKRALSNELELEKIRSEIQKAKGITEVAPVVETSANNTDANEGTPDEGKMIEEMPLPKVLLVSDIGGVSRVAISSNNVVKLVKINEKFSMDGHNFIVFNAGHNMPTIKEVTP</sequence>
<evidence type="ECO:0000256" key="1">
    <source>
        <dbReference type="SAM" id="SignalP"/>
    </source>
</evidence>
<dbReference type="RefSeq" id="WP_112164949.1">
    <property type="nucleotide sequence ID" value="NZ_JYDE01000007.1"/>
</dbReference>
<proteinExistence type="predicted"/>
<keyword evidence="1" id="KW-0732">Signal</keyword>
<comment type="caution">
    <text evidence="2">The sequence shown here is derived from an EMBL/GenBank/DDBJ whole genome shotgun (WGS) entry which is preliminary data.</text>
</comment>
<organism evidence="2 3">
    <name type="scientific">Rahnella inusitata</name>
    <dbReference type="NCBI Taxonomy" id="58169"/>
    <lineage>
        <taxon>Bacteria</taxon>
        <taxon>Pseudomonadati</taxon>
        <taxon>Pseudomonadota</taxon>
        <taxon>Gammaproteobacteria</taxon>
        <taxon>Enterobacterales</taxon>
        <taxon>Yersiniaceae</taxon>
        <taxon>Rahnella</taxon>
    </lineage>
</organism>
<gene>
    <name evidence="2" type="ORF">D5396_00130</name>
</gene>
<evidence type="ECO:0000313" key="2">
    <source>
        <dbReference type="EMBL" id="RJT15579.1"/>
    </source>
</evidence>
<name>A0ABX9P3V0_9GAMM</name>
<reference evidence="2 3" key="1">
    <citation type="submission" date="2018-09" db="EMBL/GenBank/DDBJ databases">
        <authorList>
            <person name="Le Fleche-Mateos A."/>
        </authorList>
    </citation>
    <scope>NUCLEOTIDE SEQUENCE [LARGE SCALE GENOMIC DNA]</scope>
    <source>
        <strain evidence="2 3">DSM 30078</strain>
    </source>
</reference>
<keyword evidence="3" id="KW-1185">Reference proteome</keyword>
<dbReference type="Proteomes" id="UP000284119">
    <property type="component" value="Unassembled WGS sequence"/>
</dbReference>
<evidence type="ECO:0000313" key="3">
    <source>
        <dbReference type="Proteomes" id="UP000284119"/>
    </source>
</evidence>
<dbReference type="EMBL" id="RAHG01000001">
    <property type="protein sequence ID" value="RJT15579.1"/>
    <property type="molecule type" value="Genomic_DNA"/>
</dbReference>
<evidence type="ECO:0008006" key="4">
    <source>
        <dbReference type="Google" id="ProtNLM"/>
    </source>
</evidence>
<accession>A0ABX9P3V0</accession>
<feature type="signal peptide" evidence="1">
    <location>
        <begin position="1"/>
        <end position="23"/>
    </location>
</feature>
<feature type="chain" id="PRO_5046641855" description="Type IV pilus biogenesis protein PilP" evidence="1">
    <location>
        <begin position="24"/>
        <end position="175"/>
    </location>
</feature>